<evidence type="ECO:0000313" key="1">
    <source>
        <dbReference type="EMBL" id="VFS52004.1"/>
    </source>
</evidence>
<gene>
    <name evidence="1" type="ORF">NCTC12282_05614</name>
</gene>
<name>A0A484ZUC6_9GAMM</name>
<reference evidence="1 2" key="1">
    <citation type="submission" date="2019-03" db="EMBL/GenBank/DDBJ databases">
        <authorList>
            <consortium name="Pathogen Informatics"/>
        </authorList>
    </citation>
    <scope>NUCLEOTIDE SEQUENCE [LARGE SCALE GENOMIC DNA]</scope>
    <source>
        <strain evidence="1 2">NCTC12282</strain>
    </source>
</reference>
<protein>
    <submittedName>
        <fullName evidence="1">Uncharacterized protein</fullName>
    </submittedName>
</protein>
<dbReference type="Proteomes" id="UP000373449">
    <property type="component" value="Unassembled WGS sequence"/>
</dbReference>
<evidence type="ECO:0000313" key="2">
    <source>
        <dbReference type="Proteomes" id="UP000373449"/>
    </source>
</evidence>
<sequence length="58" mass="6793">MHRARKMMNILYTNVHVAGGGSHDVYIPMAFHERQSRDYFCQPVDLSLYWVFGFGSVR</sequence>
<dbReference type="EMBL" id="CAADJA010000002">
    <property type="protein sequence ID" value="VFS52004.1"/>
    <property type="molecule type" value="Genomic_DNA"/>
</dbReference>
<organism evidence="1 2">
    <name type="scientific">Budvicia aquatica</name>
    <dbReference type="NCBI Taxonomy" id="82979"/>
    <lineage>
        <taxon>Bacteria</taxon>
        <taxon>Pseudomonadati</taxon>
        <taxon>Pseudomonadota</taxon>
        <taxon>Gammaproteobacteria</taxon>
        <taxon>Enterobacterales</taxon>
        <taxon>Budviciaceae</taxon>
        <taxon>Budvicia</taxon>
    </lineage>
</organism>
<proteinExistence type="predicted"/>
<accession>A0A484ZUC6</accession>
<dbReference type="AlphaFoldDB" id="A0A484ZUC6"/>